<evidence type="ECO:0000313" key="2">
    <source>
        <dbReference type="EMBL" id="WDE96482.1"/>
    </source>
</evidence>
<dbReference type="SUPFAM" id="SSF54523">
    <property type="entry name" value="Pili subunits"/>
    <property type="match status" value="1"/>
</dbReference>
<dbReference type="InterPro" id="IPR045584">
    <property type="entry name" value="Pilin-like"/>
</dbReference>
<evidence type="ECO:0000256" key="1">
    <source>
        <dbReference type="ARBA" id="ARBA00022481"/>
    </source>
</evidence>
<dbReference type="InterPro" id="IPR000983">
    <property type="entry name" value="Bac_GSPG_pilin"/>
</dbReference>
<proteinExistence type="predicted"/>
<sequence length="235" mass="26470">MYFTRKSFTLIELLVVIAIIGILGSLLLPSLSNARKKALLASCKSQIKQLNYALYNYTDDNDQYFVPQRKHSSSLIIWDDQLFDYLSVSLTDSQKDGVKLTRTNYPQFTKKNPFKCPADDIVRNGDRNPRSYVYNTANTSGRFAFSGLGTTWGESIKMSSLGKSSEVLTFMQNDDHAEKSLGANGDSHMGTQWATTLEPENTHELYTRYNTGFADGSVRLLHEANVYNALLHEPN</sequence>
<accession>A0ABY7VR38</accession>
<organism evidence="2 3">
    <name type="scientific">Lentisphaera profundi</name>
    <dbReference type="NCBI Taxonomy" id="1658616"/>
    <lineage>
        <taxon>Bacteria</taxon>
        <taxon>Pseudomonadati</taxon>
        <taxon>Lentisphaerota</taxon>
        <taxon>Lentisphaeria</taxon>
        <taxon>Lentisphaerales</taxon>
        <taxon>Lentisphaeraceae</taxon>
        <taxon>Lentisphaera</taxon>
    </lineage>
</organism>
<dbReference type="EMBL" id="CP117811">
    <property type="protein sequence ID" value="WDE96482.1"/>
    <property type="molecule type" value="Genomic_DNA"/>
</dbReference>
<keyword evidence="1" id="KW-0488">Methylation</keyword>
<keyword evidence="3" id="KW-1185">Reference proteome</keyword>
<dbReference type="RefSeq" id="WP_274150547.1">
    <property type="nucleotide sequence ID" value="NZ_CP117811.1"/>
</dbReference>
<name>A0ABY7VR38_9BACT</name>
<dbReference type="PANTHER" id="PTHR30093">
    <property type="entry name" value="GENERAL SECRETION PATHWAY PROTEIN G"/>
    <property type="match status" value="1"/>
</dbReference>
<evidence type="ECO:0000313" key="3">
    <source>
        <dbReference type="Proteomes" id="UP001214250"/>
    </source>
</evidence>
<protein>
    <submittedName>
        <fullName evidence="2">Type II secretion system protein</fullName>
    </submittedName>
</protein>
<dbReference type="InterPro" id="IPR012902">
    <property type="entry name" value="N_methyl_site"/>
</dbReference>
<reference evidence="2 3" key="1">
    <citation type="submission" date="2023-02" db="EMBL/GenBank/DDBJ databases">
        <title>Genome sequence of Lentisphaera profundi SAORIC-696.</title>
        <authorList>
            <person name="Kim e."/>
            <person name="Cho J.-C."/>
            <person name="Choi A."/>
            <person name="Kang I."/>
        </authorList>
    </citation>
    <scope>NUCLEOTIDE SEQUENCE [LARGE SCALE GENOMIC DNA]</scope>
    <source>
        <strain evidence="2 3">SAORIC-696</strain>
    </source>
</reference>
<dbReference type="PRINTS" id="PR00813">
    <property type="entry name" value="BCTERIALGSPG"/>
</dbReference>
<gene>
    <name evidence="2" type="ORF">PQO03_00695</name>
</gene>
<dbReference type="NCBIfam" id="TIGR02532">
    <property type="entry name" value="IV_pilin_GFxxxE"/>
    <property type="match status" value="1"/>
</dbReference>
<dbReference type="Pfam" id="PF07963">
    <property type="entry name" value="N_methyl"/>
    <property type="match status" value="1"/>
</dbReference>
<dbReference type="Gene3D" id="3.30.700.10">
    <property type="entry name" value="Glycoprotein, Type 4 Pilin"/>
    <property type="match status" value="1"/>
</dbReference>
<dbReference type="Proteomes" id="UP001214250">
    <property type="component" value="Chromosome 1"/>
</dbReference>